<dbReference type="EMBL" id="HBGT01023550">
    <property type="protein sequence ID" value="CAD9430423.1"/>
    <property type="molecule type" value="Transcribed_RNA"/>
</dbReference>
<feature type="domain" description="Protein kinase" evidence="8">
    <location>
        <begin position="95"/>
        <end position="462"/>
    </location>
</feature>
<feature type="compositionally biased region" description="Basic and acidic residues" evidence="7">
    <location>
        <begin position="27"/>
        <end position="39"/>
    </location>
</feature>
<feature type="region of interest" description="Disordered" evidence="7">
    <location>
        <begin position="380"/>
        <end position="425"/>
    </location>
</feature>
<dbReference type="InterPro" id="IPR000719">
    <property type="entry name" value="Prot_kinase_dom"/>
</dbReference>
<dbReference type="SMART" id="SM00220">
    <property type="entry name" value="S_TKc"/>
    <property type="match status" value="1"/>
</dbReference>
<dbReference type="PROSITE" id="PS00107">
    <property type="entry name" value="PROTEIN_KINASE_ATP"/>
    <property type="match status" value="1"/>
</dbReference>
<keyword evidence="1" id="KW-0723">Serine/threonine-protein kinase</keyword>
<dbReference type="PROSITE" id="PS00108">
    <property type="entry name" value="PROTEIN_KINASE_ST"/>
    <property type="match status" value="1"/>
</dbReference>
<feature type="binding site" evidence="6">
    <location>
        <position position="124"/>
    </location>
    <ligand>
        <name>ATP</name>
        <dbReference type="ChEBI" id="CHEBI:30616"/>
    </ligand>
</feature>
<dbReference type="PROSITE" id="PS50011">
    <property type="entry name" value="PROTEIN_KINASE_DOM"/>
    <property type="match status" value="1"/>
</dbReference>
<dbReference type="GO" id="GO:0005524">
    <property type="term" value="F:ATP binding"/>
    <property type="evidence" value="ECO:0007669"/>
    <property type="project" value="UniProtKB-UniRule"/>
</dbReference>
<dbReference type="InterPro" id="IPR036404">
    <property type="entry name" value="Jacalin-like_lectin_dom_sf"/>
</dbReference>
<feature type="compositionally biased region" description="Low complexity" evidence="7">
    <location>
        <begin position="501"/>
        <end position="519"/>
    </location>
</feature>
<dbReference type="Gene3D" id="1.10.510.10">
    <property type="entry name" value="Transferase(Phosphotransferase) domain 1"/>
    <property type="match status" value="2"/>
</dbReference>
<dbReference type="PANTHER" id="PTHR24058">
    <property type="entry name" value="DUAL SPECIFICITY PROTEIN KINASE"/>
    <property type="match status" value="1"/>
</dbReference>
<dbReference type="SUPFAM" id="SSF56112">
    <property type="entry name" value="Protein kinase-like (PK-like)"/>
    <property type="match status" value="1"/>
</dbReference>
<feature type="region of interest" description="Disordered" evidence="7">
    <location>
        <begin position="333"/>
        <end position="367"/>
    </location>
</feature>
<evidence type="ECO:0000256" key="3">
    <source>
        <dbReference type="ARBA" id="ARBA00022741"/>
    </source>
</evidence>
<dbReference type="InterPro" id="IPR017441">
    <property type="entry name" value="Protein_kinase_ATP_BS"/>
</dbReference>
<feature type="compositionally biased region" description="Gly residues" evidence="7">
    <location>
        <begin position="482"/>
        <end position="500"/>
    </location>
</feature>
<dbReference type="InterPro" id="IPR008271">
    <property type="entry name" value="Ser/Thr_kinase_AS"/>
</dbReference>
<evidence type="ECO:0000259" key="8">
    <source>
        <dbReference type="PROSITE" id="PS50011"/>
    </source>
</evidence>
<accession>A0A7S2CMR8</accession>
<dbReference type="PANTHER" id="PTHR24058:SF28">
    <property type="entry name" value="SERINE_THREONINE-PROTEIN KINASE MINIBRAIN"/>
    <property type="match status" value="1"/>
</dbReference>
<evidence type="ECO:0000256" key="4">
    <source>
        <dbReference type="ARBA" id="ARBA00022777"/>
    </source>
</evidence>
<reference evidence="9" key="1">
    <citation type="submission" date="2021-01" db="EMBL/GenBank/DDBJ databases">
        <authorList>
            <person name="Corre E."/>
            <person name="Pelletier E."/>
            <person name="Niang G."/>
            <person name="Scheremetjew M."/>
            <person name="Finn R."/>
            <person name="Kale V."/>
            <person name="Holt S."/>
            <person name="Cochrane G."/>
            <person name="Meng A."/>
            <person name="Brown T."/>
            <person name="Cohen L."/>
        </authorList>
    </citation>
    <scope>NUCLEOTIDE SEQUENCE</scope>
    <source>
        <strain evidence="9">RCC1693</strain>
    </source>
</reference>
<dbReference type="AlphaFoldDB" id="A0A7S2CMR8"/>
<proteinExistence type="predicted"/>
<evidence type="ECO:0000256" key="6">
    <source>
        <dbReference type="PROSITE-ProRule" id="PRU10141"/>
    </source>
</evidence>
<gene>
    <name evidence="9" type="ORF">FPAR1323_LOCUS12224</name>
</gene>
<feature type="compositionally biased region" description="Low complexity" evidence="7">
    <location>
        <begin position="466"/>
        <end position="481"/>
    </location>
</feature>
<keyword evidence="4" id="KW-0418">Kinase</keyword>
<keyword evidence="2" id="KW-0808">Transferase</keyword>
<evidence type="ECO:0000256" key="7">
    <source>
        <dbReference type="SAM" id="MobiDB-lite"/>
    </source>
</evidence>
<name>A0A7S2CMR8_9STRA</name>
<evidence type="ECO:0000256" key="5">
    <source>
        <dbReference type="ARBA" id="ARBA00022840"/>
    </source>
</evidence>
<feature type="region of interest" description="Disordered" evidence="7">
    <location>
        <begin position="1"/>
        <end position="39"/>
    </location>
</feature>
<evidence type="ECO:0000256" key="1">
    <source>
        <dbReference type="ARBA" id="ARBA00022527"/>
    </source>
</evidence>
<evidence type="ECO:0000313" key="9">
    <source>
        <dbReference type="EMBL" id="CAD9430423.1"/>
    </source>
</evidence>
<dbReference type="SUPFAM" id="SSF51101">
    <property type="entry name" value="Mannose-binding lectins"/>
    <property type="match status" value="1"/>
</dbReference>
<feature type="region of interest" description="Disordered" evidence="7">
    <location>
        <begin position="455"/>
        <end position="543"/>
    </location>
</feature>
<protein>
    <recommendedName>
        <fullName evidence="8">Protein kinase domain-containing protein</fullName>
    </recommendedName>
</protein>
<dbReference type="InterPro" id="IPR050494">
    <property type="entry name" value="Ser_Thr_dual-spec_kinase"/>
</dbReference>
<keyword evidence="3 6" id="KW-0547">Nucleotide-binding</keyword>
<dbReference type="GO" id="GO:0004674">
    <property type="term" value="F:protein serine/threonine kinase activity"/>
    <property type="evidence" value="ECO:0007669"/>
    <property type="project" value="UniProtKB-KW"/>
</dbReference>
<dbReference type="Pfam" id="PF00069">
    <property type="entry name" value="Pkinase"/>
    <property type="match status" value="1"/>
</dbReference>
<organism evidence="9">
    <name type="scientific">Florenciella parvula</name>
    <dbReference type="NCBI Taxonomy" id="236787"/>
    <lineage>
        <taxon>Eukaryota</taxon>
        <taxon>Sar</taxon>
        <taxon>Stramenopiles</taxon>
        <taxon>Ochrophyta</taxon>
        <taxon>Dictyochophyceae</taxon>
        <taxon>Florenciellales</taxon>
        <taxon>Florenciella</taxon>
    </lineage>
</organism>
<feature type="compositionally biased region" description="Basic and acidic residues" evidence="7">
    <location>
        <begin position="341"/>
        <end position="352"/>
    </location>
</feature>
<keyword evidence="5 6" id="KW-0067">ATP-binding</keyword>
<evidence type="ECO:0000256" key="2">
    <source>
        <dbReference type="ARBA" id="ARBA00022679"/>
    </source>
</evidence>
<dbReference type="InterPro" id="IPR011009">
    <property type="entry name" value="Kinase-like_dom_sf"/>
</dbReference>
<sequence length="662" mass="72544">MASNASAGQPAVESAAATPLGPAAGNDVHKPTFTRRDCRERPLHKMSVDLIETYKQINKVYYEKKARAQEKGLNSWDDENYDYVIRPGEEIKGRWIVRERIGKGSFGQVIRAYDMEHKIDVAIKIIKSKKPFMVQARTEIDILNRLGEADTQNANHLVRLTNQFEHRGHPCLVFEMLSYNLYELLKNTHFKGVSLNLIRKFGRQILTALQFLAQPSVNIIHCDLKPENILLCHPKRSAIKVIDFGSSCLSNQRMYSYIQSRFYRSPEVMLGIPYTCAIDMWSLGCILVEMHTGEPLFSGVDSHDQMYKMVQILGMPPNDLIAKAEQRSRHQFFKSYGPDGRPTDLHDSDTARSRSGSGDGRGSMDAGAAAMAETGYKYVLKRPQNRQRSSAASEDDGANRTLRSVIGVDTQGKDGNDNGPGARWRQDTHEDYLNFLDLITRMLTFDPDQRITPTEALSHRFVREQSGSSSGSNSGSASASASGGGGGGGGGSLSGGGSTAGGSASSASHGSAYEESAGGDSASKRQSKHRQRSTTQPAEPQVTKVLVSHGDLVDQISFEFKDGKTKTWGTLGGNEAAPFEIPEGECIVRIRLRQGDSLDGVQFVTNRGRESQWYGGRGGRPEDFCAPPGRAITSLIERPGGNTTMITFNPNTNTSLYAATAT</sequence>
<dbReference type="Gene3D" id="2.100.10.30">
    <property type="entry name" value="Jacalin-like lectin domain"/>
    <property type="match status" value="1"/>
</dbReference>